<name>A0ABQ9JK93_9CUCU</name>
<proteinExistence type="predicted"/>
<accession>A0ABQ9JK93</accession>
<organism evidence="1 2">
    <name type="scientific">Molorchus minor</name>
    <dbReference type="NCBI Taxonomy" id="1323400"/>
    <lineage>
        <taxon>Eukaryota</taxon>
        <taxon>Metazoa</taxon>
        <taxon>Ecdysozoa</taxon>
        <taxon>Arthropoda</taxon>
        <taxon>Hexapoda</taxon>
        <taxon>Insecta</taxon>
        <taxon>Pterygota</taxon>
        <taxon>Neoptera</taxon>
        <taxon>Endopterygota</taxon>
        <taxon>Coleoptera</taxon>
        <taxon>Polyphaga</taxon>
        <taxon>Cucujiformia</taxon>
        <taxon>Chrysomeloidea</taxon>
        <taxon>Cerambycidae</taxon>
        <taxon>Lamiinae</taxon>
        <taxon>Monochamini</taxon>
        <taxon>Molorchus</taxon>
    </lineage>
</organism>
<reference evidence="1" key="1">
    <citation type="journal article" date="2023" name="Insect Mol. Biol.">
        <title>Genome sequencing provides insights into the evolution of gene families encoding plant cell wall-degrading enzymes in longhorned beetles.</title>
        <authorList>
            <person name="Shin N.R."/>
            <person name="Okamura Y."/>
            <person name="Kirsch R."/>
            <person name="Pauchet Y."/>
        </authorList>
    </citation>
    <scope>NUCLEOTIDE SEQUENCE</scope>
    <source>
        <strain evidence="1">MMC_N1</strain>
    </source>
</reference>
<sequence>MECFEKYNLCKYCKELSQAQICHPRLIYLTNLIEDCDQEALESNGLFTKIQESLLQMSNAIWHSSACPMCSGAVFSPNSRIYYVTASVPPECICLSQTQHTKPSSPLVACLAAYKLQVELHTPDADVPISYRKRNSNTLFLIKQDRKSFLVSCELTN</sequence>
<keyword evidence="2" id="KW-1185">Reference proteome</keyword>
<comment type="caution">
    <text evidence="1">The sequence shown here is derived from an EMBL/GenBank/DDBJ whole genome shotgun (WGS) entry which is preliminary data.</text>
</comment>
<evidence type="ECO:0000313" key="1">
    <source>
        <dbReference type="EMBL" id="KAJ8978634.1"/>
    </source>
</evidence>
<protein>
    <submittedName>
        <fullName evidence="1">Uncharacterized protein</fullName>
    </submittedName>
</protein>
<dbReference type="EMBL" id="JAPWTJ010000415">
    <property type="protein sequence ID" value="KAJ8978634.1"/>
    <property type="molecule type" value="Genomic_DNA"/>
</dbReference>
<dbReference type="Proteomes" id="UP001162164">
    <property type="component" value="Unassembled WGS sequence"/>
</dbReference>
<gene>
    <name evidence="1" type="ORF">NQ317_009093</name>
</gene>
<evidence type="ECO:0000313" key="2">
    <source>
        <dbReference type="Proteomes" id="UP001162164"/>
    </source>
</evidence>